<organism evidence="1 2">
    <name type="scientific">Absicoccus intestinalis</name>
    <dbReference type="NCBI Taxonomy" id="2926319"/>
    <lineage>
        <taxon>Bacteria</taxon>
        <taxon>Bacillati</taxon>
        <taxon>Bacillota</taxon>
        <taxon>Erysipelotrichia</taxon>
        <taxon>Erysipelotrichales</taxon>
        <taxon>Erysipelotrichaceae</taxon>
        <taxon>Absicoccus</taxon>
    </lineage>
</organism>
<reference evidence="1 2" key="1">
    <citation type="submission" date="2022-03" db="EMBL/GenBank/DDBJ databases">
        <title>Novel taxa within the pig intestine.</title>
        <authorList>
            <person name="Wylensek D."/>
            <person name="Bishof K."/>
            <person name="Afrizal A."/>
            <person name="Clavel T."/>
        </authorList>
    </citation>
    <scope>NUCLEOTIDE SEQUENCE [LARGE SCALE GENOMIC DNA]</scope>
    <source>
        <strain evidence="1 2">Cla-KB-P134</strain>
    </source>
</reference>
<sequence length="291" mass="32012">MYKITLANHEEATIPMMQGDTDYIIEVTTYESLKYIMATVDVNTISGNTLKIPHDKVKIDEENNTITFTVDAQTTALAGDYKAQITTYKTSDPDKMVSYYPLTLHVSPSVKPIQNPYETSVSEVKELVNEGYKEAESYAHGGTGTRAGEDTDNAKYFCNLAKTAYQDISDTNEAVLSNRISALETGYTLNQILLGTIKHGLGRYPCINGFKGKYGAGIIVGGPAGGSEITHVNIHYICKDLDNIMLYADKHALYDDNGATMEPDAINKVDDNHYTVTFKNGAIYSLQIILS</sequence>
<evidence type="ECO:0000313" key="1">
    <source>
        <dbReference type="EMBL" id="MDX8417355.1"/>
    </source>
</evidence>
<evidence type="ECO:0000313" key="2">
    <source>
        <dbReference type="Proteomes" id="UP001285244"/>
    </source>
</evidence>
<gene>
    <name evidence="1" type="ORF">MOZ64_05805</name>
</gene>
<proteinExistence type="predicted"/>
<name>A0ABU4WPC4_9FIRM</name>
<dbReference type="RefSeq" id="WP_320325647.1">
    <property type="nucleotide sequence ID" value="NZ_JALBUS010000007.1"/>
</dbReference>
<dbReference type="EMBL" id="JALBUS010000007">
    <property type="protein sequence ID" value="MDX8417355.1"/>
    <property type="molecule type" value="Genomic_DNA"/>
</dbReference>
<comment type="caution">
    <text evidence="1">The sequence shown here is derived from an EMBL/GenBank/DDBJ whole genome shotgun (WGS) entry which is preliminary data.</text>
</comment>
<accession>A0ABU4WPC4</accession>
<dbReference type="Proteomes" id="UP001285244">
    <property type="component" value="Unassembled WGS sequence"/>
</dbReference>
<evidence type="ECO:0008006" key="3">
    <source>
        <dbReference type="Google" id="ProtNLM"/>
    </source>
</evidence>
<keyword evidence="2" id="KW-1185">Reference proteome</keyword>
<protein>
    <recommendedName>
        <fullName evidence="3">DUF2479 domain-containing protein</fullName>
    </recommendedName>
</protein>